<evidence type="ECO:0000256" key="1">
    <source>
        <dbReference type="SAM" id="Phobius"/>
    </source>
</evidence>
<evidence type="ECO:0000259" key="2">
    <source>
        <dbReference type="SMART" id="SM00974"/>
    </source>
</evidence>
<dbReference type="SUPFAM" id="SSF82771">
    <property type="entry name" value="GIY-YIG endonuclease"/>
    <property type="match status" value="1"/>
</dbReference>
<evidence type="ECO:0000313" key="3">
    <source>
        <dbReference type="EMBL" id="CAA6815813.1"/>
    </source>
</evidence>
<gene>
    <name evidence="3" type="ORF">HELGO_WM16559</name>
</gene>
<keyword evidence="1" id="KW-0472">Membrane</keyword>
<dbReference type="InterPro" id="IPR035901">
    <property type="entry name" value="GIY-YIG_endonuc_sf"/>
</dbReference>
<feature type="domain" description="Bacteriophage T5 Orf172 DNA-binding" evidence="2">
    <location>
        <begin position="9"/>
        <end position="86"/>
    </location>
</feature>
<proteinExistence type="predicted"/>
<dbReference type="InterPro" id="IPR018306">
    <property type="entry name" value="Phage_T5_Orf172_DNA-bd"/>
</dbReference>
<reference evidence="3" key="1">
    <citation type="submission" date="2020-01" db="EMBL/GenBank/DDBJ databases">
        <authorList>
            <person name="Meier V. D."/>
            <person name="Meier V D."/>
        </authorList>
    </citation>
    <scope>NUCLEOTIDE SEQUENCE</scope>
    <source>
        <strain evidence="3">HLG_WM_MAG_05</strain>
    </source>
</reference>
<accession>A0A6S6T927</accession>
<organism evidence="3">
    <name type="scientific">uncultured Sulfurovum sp</name>
    <dbReference type="NCBI Taxonomy" id="269237"/>
    <lineage>
        <taxon>Bacteria</taxon>
        <taxon>Pseudomonadati</taxon>
        <taxon>Campylobacterota</taxon>
        <taxon>Epsilonproteobacteria</taxon>
        <taxon>Campylobacterales</taxon>
        <taxon>Sulfurovaceae</taxon>
        <taxon>Sulfurovum</taxon>
        <taxon>environmental samples</taxon>
    </lineage>
</organism>
<name>A0A6S6T927_9BACT</name>
<sequence length="120" mass="13967">MTYVYFIVNEQQSVVKIGVANKPMRRLKTFQTANHEALSILKVIQMADRSTAFELESALHKKFKKYHVRGEWFKLTSPLLNFIETYQETKPPFIDQLIVYLKTLAIGLGLTLFIVFLLNK</sequence>
<dbReference type="AlphaFoldDB" id="A0A6S6T927"/>
<keyword evidence="1" id="KW-0812">Transmembrane</keyword>
<keyword evidence="1" id="KW-1133">Transmembrane helix</keyword>
<dbReference type="SMART" id="SM00974">
    <property type="entry name" value="T5orf172"/>
    <property type="match status" value="1"/>
</dbReference>
<protein>
    <recommendedName>
        <fullName evidence="2">Bacteriophage T5 Orf172 DNA-binding domain-containing protein</fullName>
    </recommendedName>
</protein>
<dbReference type="Pfam" id="PF13455">
    <property type="entry name" value="MUG113"/>
    <property type="match status" value="1"/>
</dbReference>
<feature type="transmembrane region" description="Helical" evidence="1">
    <location>
        <begin position="97"/>
        <end position="118"/>
    </location>
</feature>
<dbReference type="EMBL" id="CACVAU010000047">
    <property type="protein sequence ID" value="CAA6815813.1"/>
    <property type="molecule type" value="Genomic_DNA"/>
</dbReference>